<organism evidence="2 3">
    <name type="scientific">Candidatus Burkholderia verschuerenii</name>
    <dbReference type="NCBI Taxonomy" id="242163"/>
    <lineage>
        <taxon>Bacteria</taxon>
        <taxon>Pseudomonadati</taxon>
        <taxon>Pseudomonadota</taxon>
        <taxon>Betaproteobacteria</taxon>
        <taxon>Burkholderiales</taxon>
        <taxon>Burkholderiaceae</taxon>
        <taxon>Burkholderia</taxon>
    </lineage>
</organism>
<dbReference type="PATRIC" id="fig|242163.4.peg.6586"/>
<dbReference type="Proteomes" id="UP000036959">
    <property type="component" value="Unassembled WGS sequence"/>
</dbReference>
<name>A0A0L0ME06_9BURK</name>
<dbReference type="OrthoDB" id="9794834at2"/>
<gene>
    <name evidence="2" type="ORF">BVER_00267c</name>
</gene>
<evidence type="ECO:0000313" key="2">
    <source>
        <dbReference type="EMBL" id="KND60194.1"/>
    </source>
</evidence>
<accession>A0A0L0ME06</accession>
<dbReference type="AlphaFoldDB" id="A0A0L0ME06"/>
<dbReference type="InterPro" id="IPR052345">
    <property type="entry name" value="Rad_response_metalloprotease"/>
</dbReference>
<protein>
    <submittedName>
        <fullName evidence="2">Zn peptidase</fullName>
    </submittedName>
</protein>
<proteinExistence type="predicted"/>
<keyword evidence="3" id="KW-1185">Reference proteome</keyword>
<dbReference type="EMBL" id="LFJJ01000077">
    <property type="protein sequence ID" value="KND60194.1"/>
    <property type="molecule type" value="Genomic_DNA"/>
</dbReference>
<dbReference type="Pfam" id="PF06114">
    <property type="entry name" value="Peptidase_M78"/>
    <property type="match status" value="1"/>
</dbReference>
<dbReference type="PANTHER" id="PTHR43236">
    <property type="entry name" value="ANTITOXIN HIGA1"/>
    <property type="match status" value="1"/>
</dbReference>
<sequence>MPKMRAFEALSSYWDGNLPVDSLKIARALKVRVHAKHDLGDALGSFELINGQACICINPKGFERRHRFVIAHELGHFLLRHGDRFVDTSREMTAGHYDVCERQANTFALELLMPRFAVDKSIMKRDITDFNELTNLFGVPEKAMHYRLRKLGWVK</sequence>
<reference evidence="3" key="1">
    <citation type="submission" date="2015-06" db="EMBL/GenBank/DDBJ databases">
        <title>Comparative genomics of Burkholderia leaf nodule symbionts.</title>
        <authorList>
            <person name="Carlier A."/>
            <person name="Eberl L."/>
            <person name="Pinto-Carbo M."/>
        </authorList>
    </citation>
    <scope>NUCLEOTIDE SEQUENCE [LARGE SCALE GENOMIC DNA]</scope>
    <source>
        <strain evidence="3">UZHbot4</strain>
    </source>
</reference>
<evidence type="ECO:0000259" key="1">
    <source>
        <dbReference type="Pfam" id="PF06114"/>
    </source>
</evidence>
<dbReference type="RefSeq" id="WP_050453962.1">
    <property type="nucleotide sequence ID" value="NZ_LFJJ01000077.1"/>
</dbReference>
<evidence type="ECO:0000313" key="3">
    <source>
        <dbReference type="Proteomes" id="UP000036959"/>
    </source>
</evidence>
<comment type="caution">
    <text evidence="2">The sequence shown here is derived from an EMBL/GenBank/DDBJ whole genome shotgun (WGS) entry which is preliminary data.</text>
</comment>
<dbReference type="InterPro" id="IPR010359">
    <property type="entry name" value="IrrE_HExxH"/>
</dbReference>
<feature type="domain" description="IrrE N-terminal-like" evidence="1">
    <location>
        <begin position="38"/>
        <end position="148"/>
    </location>
</feature>
<dbReference type="PANTHER" id="PTHR43236:SF1">
    <property type="entry name" value="BLL7220 PROTEIN"/>
    <property type="match status" value="1"/>
</dbReference>
<dbReference type="Gene3D" id="1.10.10.2910">
    <property type="match status" value="1"/>
</dbReference>